<evidence type="ECO:0000256" key="4">
    <source>
        <dbReference type="ARBA" id="ARBA00015486"/>
    </source>
</evidence>
<gene>
    <name evidence="10 11" type="primary">cobT</name>
    <name evidence="11" type="ORF">ABS361_09105</name>
</gene>
<dbReference type="KEGG" id="mflg:ABS361_09105"/>
<dbReference type="GO" id="GO:0008939">
    <property type="term" value="F:nicotinate-nucleotide-dimethylbenzimidazole phosphoribosyltransferase activity"/>
    <property type="evidence" value="ECO:0007669"/>
    <property type="project" value="UniProtKB-UniRule"/>
</dbReference>
<dbReference type="InterPro" id="IPR017846">
    <property type="entry name" value="Nict_dMeBzImd_PRibTrfase_bact"/>
</dbReference>
<comment type="similarity">
    <text evidence="2 10">Belongs to the CobT family.</text>
</comment>
<evidence type="ECO:0000256" key="2">
    <source>
        <dbReference type="ARBA" id="ARBA00007110"/>
    </source>
</evidence>
<dbReference type="Pfam" id="PF02277">
    <property type="entry name" value="DBI_PRT"/>
    <property type="match status" value="1"/>
</dbReference>
<dbReference type="PANTHER" id="PTHR43463">
    <property type="entry name" value="NICOTINATE-NUCLEOTIDE--DIMETHYLBENZIMIDAZOLE PHOSPHORIBOSYLTRANSFERASE"/>
    <property type="match status" value="1"/>
</dbReference>
<organism evidence="11">
    <name type="scientific">Methyloraptor flagellatus</name>
    <dbReference type="NCBI Taxonomy" id="3162530"/>
    <lineage>
        <taxon>Bacteria</taxon>
        <taxon>Pseudomonadati</taxon>
        <taxon>Pseudomonadota</taxon>
        <taxon>Alphaproteobacteria</taxon>
        <taxon>Hyphomicrobiales</taxon>
        <taxon>Ancalomicrobiaceae</taxon>
        <taxon>Methyloraptor</taxon>
    </lineage>
</organism>
<dbReference type="InterPro" id="IPR036087">
    <property type="entry name" value="Nict_dMeBzImd_PRibTrfase_sf"/>
</dbReference>
<dbReference type="Gene3D" id="3.40.50.10210">
    <property type="match status" value="1"/>
</dbReference>
<dbReference type="SUPFAM" id="SSF52733">
    <property type="entry name" value="Nicotinate mononucleotide:5,6-dimethylbenzimidazole phosphoribosyltransferase (CobT)"/>
    <property type="match status" value="1"/>
</dbReference>
<accession>A0AAU7XHY5</accession>
<comment type="function">
    <text evidence="10">Catalyzes the synthesis of alpha-ribazole-5'-phosphate from nicotinate mononucleotide (NAMN) and 5,6-dimethylbenzimidazole (DMB).</text>
</comment>
<evidence type="ECO:0000256" key="9">
    <source>
        <dbReference type="ARBA" id="ARBA00047340"/>
    </source>
</evidence>
<dbReference type="NCBIfam" id="TIGR03160">
    <property type="entry name" value="cobT_DBIPRT"/>
    <property type="match status" value="1"/>
</dbReference>
<evidence type="ECO:0000256" key="5">
    <source>
        <dbReference type="ARBA" id="ARBA00022573"/>
    </source>
</evidence>
<dbReference type="CDD" id="cd02439">
    <property type="entry name" value="DMB-PRT_CobT"/>
    <property type="match status" value="1"/>
</dbReference>
<dbReference type="EC" id="2.4.2.21" evidence="3 10"/>
<evidence type="ECO:0000256" key="6">
    <source>
        <dbReference type="ARBA" id="ARBA00022676"/>
    </source>
</evidence>
<name>A0AAU7XHY5_9HYPH</name>
<evidence type="ECO:0000256" key="10">
    <source>
        <dbReference type="HAMAP-Rule" id="MF_00230"/>
    </source>
</evidence>
<evidence type="ECO:0000256" key="8">
    <source>
        <dbReference type="ARBA" id="ARBA00030686"/>
    </source>
</evidence>
<keyword evidence="5 10" id="KW-0169">Cobalamin biosynthesis</keyword>
<protein>
    <recommendedName>
        <fullName evidence="4 10">Nicotinate-nucleotide--dimethylbenzimidazole phosphoribosyltransferase</fullName>
        <shortName evidence="10">NN:DBI PRT</shortName>
        <ecNumber evidence="3 10">2.4.2.21</ecNumber>
    </recommendedName>
    <alternativeName>
        <fullName evidence="8 10">N(1)-alpha-phosphoribosyltransferase</fullName>
    </alternativeName>
</protein>
<dbReference type="GO" id="GO:0009236">
    <property type="term" value="P:cobalamin biosynthetic process"/>
    <property type="evidence" value="ECO:0007669"/>
    <property type="project" value="UniProtKB-UniRule"/>
</dbReference>
<evidence type="ECO:0000256" key="7">
    <source>
        <dbReference type="ARBA" id="ARBA00022679"/>
    </source>
</evidence>
<evidence type="ECO:0000256" key="1">
    <source>
        <dbReference type="ARBA" id="ARBA00005049"/>
    </source>
</evidence>
<keyword evidence="6 10" id="KW-0328">Glycosyltransferase</keyword>
<dbReference type="HAMAP" id="MF_00230">
    <property type="entry name" value="CobT"/>
    <property type="match status" value="1"/>
</dbReference>
<dbReference type="PANTHER" id="PTHR43463:SF1">
    <property type="entry name" value="NICOTINATE-NUCLEOTIDE--DIMETHYLBENZIMIDAZOLE PHOSPHORIBOSYLTRANSFERASE"/>
    <property type="match status" value="1"/>
</dbReference>
<dbReference type="InterPro" id="IPR023195">
    <property type="entry name" value="Nict_dMeBzImd_PRibTrfase_N"/>
</dbReference>
<dbReference type="EMBL" id="CP158568">
    <property type="protein sequence ID" value="XBY46354.1"/>
    <property type="molecule type" value="Genomic_DNA"/>
</dbReference>
<dbReference type="InterPro" id="IPR003200">
    <property type="entry name" value="Nict_dMeBzImd_PRibTrfase"/>
</dbReference>
<dbReference type="RefSeq" id="WP_407051450.1">
    <property type="nucleotide sequence ID" value="NZ_CP158568.1"/>
</dbReference>
<sequence>MAFAPTALPFDDFRDLVLLAPGPDTAAVDAVRIRDSQLTKPPGALGRLEEIVEWLAAWQGRARPAVQRPLVAVFAANHGIADKGVSAFPKEVTVQMVANFAAGGAAINQLCAAFDIGLKVFELALEVPTPDISETDAFDEAGCAATMAFGMEALAGQPDLVCLGEMGIANTAVASAIYHALYGGTAADWVGAGTGVAGDALAHKAAVVGQAVARIGEARKNPFEVLRRLGGREIAAMAGLIIGARHQKVPVIVDGFVTTAAAAVIHAINPAAIDHCLFAHVSAESAHAKVLAKLGKRPLLDLGMRLGEGTGAAIAANIVRAAAATHAGMATFGEAGVSDKD</sequence>
<keyword evidence="7 10" id="KW-0808">Transferase</keyword>
<dbReference type="AlphaFoldDB" id="A0AAU7XHY5"/>
<evidence type="ECO:0000256" key="3">
    <source>
        <dbReference type="ARBA" id="ARBA00011991"/>
    </source>
</evidence>
<feature type="active site" description="Proton acceptor" evidence="10">
    <location>
        <position position="308"/>
    </location>
</feature>
<dbReference type="Gene3D" id="1.10.1610.10">
    <property type="match status" value="1"/>
</dbReference>
<proteinExistence type="inferred from homology"/>
<comment type="catalytic activity">
    <reaction evidence="9 10">
        <text>5,6-dimethylbenzimidazole + nicotinate beta-D-ribonucleotide = alpha-ribazole 5'-phosphate + nicotinate + H(+)</text>
        <dbReference type="Rhea" id="RHEA:11196"/>
        <dbReference type="ChEBI" id="CHEBI:15378"/>
        <dbReference type="ChEBI" id="CHEBI:15890"/>
        <dbReference type="ChEBI" id="CHEBI:32544"/>
        <dbReference type="ChEBI" id="CHEBI:57502"/>
        <dbReference type="ChEBI" id="CHEBI:57918"/>
        <dbReference type="EC" id="2.4.2.21"/>
    </reaction>
</comment>
<reference evidence="11" key="1">
    <citation type="submission" date="2024-06" db="EMBL/GenBank/DDBJ databases">
        <title>Methylostella associata gen. nov., sp. nov., a novel Ancalomicrobiaceae-affiliated facultatively methylotrophic bacteria that feed on methanotrophs of the genus Methylococcus.</title>
        <authorList>
            <person name="Saltykova V."/>
            <person name="Danilova O.V."/>
            <person name="Oshkin I.Y."/>
            <person name="Belova S.E."/>
            <person name="Pimenov N.V."/>
            <person name="Dedysh S.N."/>
        </authorList>
    </citation>
    <scope>NUCLEOTIDE SEQUENCE</scope>
    <source>
        <strain evidence="11">S20</strain>
    </source>
</reference>
<evidence type="ECO:0000313" key="11">
    <source>
        <dbReference type="EMBL" id="XBY46354.1"/>
    </source>
</evidence>
<comment type="pathway">
    <text evidence="1 10">Nucleoside biosynthesis; alpha-ribazole biosynthesis; alpha-ribazole from 5,6-dimethylbenzimidazole: step 1/2.</text>
</comment>
<dbReference type="NCBIfam" id="NF000996">
    <property type="entry name" value="PRK00105.1"/>
    <property type="match status" value="1"/>
</dbReference>